<keyword evidence="9" id="KW-1185">Reference proteome</keyword>
<dbReference type="eggNOG" id="KOG3344">
    <property type="taxonomic scope" value="Eukaryota"/>
</dbReference>
<keyword evidence="5" id="KW-0687">Ribonucleoprotein</keyword>
<evidence type="ECO:0000259" key="7">
    <source>
        <dbReference type="Pfam" id="PF03501"/>
    </source>
</evidence>
<keyword evidence="3" id="KW-0963">Cytoplasm</keyword>
<feature type="region of interest" description="Disordered" evidence="6">
    <location>
        <begin position="57"/>
        <end position="125"/>
    </location>
</feature>
<dbReference type="OrthoDB" id="5211809at2759"/>
<reference evidence="8 9" key="1">
    <citation type="submission" date="2010-05" db="EMBL/GenBank/DDBJ databases">
        <title>The Genome Sequence of Thecamonas trahens ATCC 50062.</title>
        <authorList>
            <consortium name="The Broad Institute Genome Sequencing Platform"/>
            <person name="Russ C."/>
            <person name="Cuomo C."/>
            <person name="Shea T."/>
            <person name="Young S.K."/>
            <person name="Zeng Q."/>
            <person name="Koehrsen M."/>
            <person name="Haas B."/>
            <person name="Borodovsky M."/>
            <person name="Guigo R."/>
            <person name="Alvarado L."/>
            <person name="Berlin A."/>
            <person name="Bochicchio J."/>
            <person name="Borenstein D."/>
            <person name="Chapman S."/>
            <person name="Chen Z."/>
            <person name="Freedman E."/>
            <person name="Gellesch M."/>
            <person name="Goldberg J."/>
            <person name="Griggs A."/>
            <person name="Gujja S."/>
            <person name="Heilman E."/>
            <person name="Heiman D."/>
            <person name="Hepburn T."/>
            <person name="Howarth C."/>
            <person name="Jen D."/>
            <person name="Larson L."/>
            <person name="Mehta T."/>
            <person name="Park D."/>
            <person name="Pearson M."/>
            <person name="Roberts A."/>
            <person name="Saif S."/>
            <person name="Shenoy N."/>
            <person name="Sisk P."/>
            <person name="Stolte C."/>
            <person name="Sykes S."/>
            <person name="Thomson T."/>
            <person name="Walk T."/>
            <person name="White J."/>
            <person name="Yandava C."/>
            <person name="Burger G."/>
            <person name="Gray M.W."/>
            <person name="Holland P.W.H."/>
            <person name="King N."/>
            <person name="Lang F.B.F."/>
            <person name="Roger A.J."/>
            <person name="Ruiz-Trillo I."/>
            <person name="Lander E."/>
            <person name="Nusbaum C."/>
        </authorList>
    </citation>
    <scope>NUCLEOTIDE SEQUENCE [LARGE SCALE GENOMIC DNA]</scope>
    <source>
        <strain evidence="8 9">ATCC 50062</strain>
    </source>
</reference>
<sequence length="125" mass="13984">MAATNLEVMNTMKSLKSRGFVRETYAWQYSYYFLTDEGLDYIREFLHLPATIIPATLKKTQQSQVRNAGGRDDRRGGRGDRRSRDRDSFRGEGKDKKTSGFDSKSATFHGARGAGRGAGRGAPRS</sequence>
<evidence type="ECO:0000313" key="8">
    <source>
        <dbReference type="EMBL" id="KNC47696.1"/>
    </source>
</evidence>
<evidence type="ECO:0000313" key="9">
    <source>
        <dbReference type="Proteomes" id="UP000054408"/>
    </source>
</evidence>
<name>A0A0L0D6J6_THETB</name>
<dbReference type="GeneID" id="25563494"/>
<dbReference type="PANTHER" id="PTHR12146:SF0">
    <property type="entry name" value="RIBOSOMAL PROTEIN S10"/>
    <property type="match status" value="1"/>
</dbReference>
<proteinExistence type="inferred from homology"/>
<dbReference type="OMA" id="VRETYAW"/>
<dbReference type="InterPro" id="IPR036388">
    <property type="entry name" value="WH-like_DNA-bd_sf"/>
</dbReference>
<organism evidence="8 9">
    <name type="scientific">Thecamonas trahens ATCC 50062</name>
    <dbReference type="NCBI Taxonomy" id="461836"/>
    <lineage>
        <taxon>Eukaryota</taxon>
        <taxon>Apusozoa</taxon>
        <taxon>Apusomonadida</taxon>
        <taxon>Apusomonadidae</taxon>
        <taxon>Thecamonas</taxon>
    </lineage>
</organism>
<evidence type="ECO:0000256" key="2">
    <source>
        <dbReference type="ARBA" id="ARBA00007278"/>
    </source>
</evidence>
<evidence type="ECO:0000256" key="6">
    <source>
        <dbReference type="SAM" id="MobiDB-lite"/>
    </source>
</evidence>
<dbReference type="InterPro" id="IPR005326">
    <property type="entry name" value="Plectin_eS10_N"/>
</dbReference>
<dbReference type="Gene3D" id="1.10.10.10">
    <property type="entry name" value="Winged helix-like DNA-binding domain superfamily/Winged helix DNA-binding domain"/>
    <property type="match status" value="1"/>
</dbReference>
<dbReference type="Proteomes" id="UP000054408">
    <property type="component" value="Unassembled WGS sequence"/>
</dbReference>
<feature type="compositionally biased region" description="Gly residues" evidence="6">
    <location>
        <begin position="112"/>
        <end position="125"/>
    </location>
</feature>
<feature type="compositionally biased region" description="Basic and acidic residues" evidence="6">
    <location>
        <begin position="69"/>
        <end position="99"/>
    </location>
</feature>
<gene>
    <name evidence="8" type="ORF">AMSG_03927</name>
</gene>
<evidence type="ECO:0000256" key="4">
    <source>
        <dbReference type="ARBA" id="ARBA00022980"/>
    </source>
</evidence>
<comment type="subcellular location">
    <subcellularLocation>
        <location evidence="1">Cytoplasm</location>
    </subcellularLocation>
</comment>
<dbReference type="RefSeq" id="XP_013759178.1">
    <property type="nucleotide sequence ID" value="XM_013903724.1"/>
</dbReference>
<dbReference type="EMBL" id="GL349448">
    <property type="protein sequence ID" value="KNC47696.1"/>
    <property type="molecule type" value="Genomic_DNA"/>
</dbReference>
<dbReference type="Pfam" id="PF03501">
    <property type="entry name" value="S10_plectin"/>
    <property type="match status" value="1"/>
</dbReference>
<protein>
    <recommendedName>
        <fullName evidence="7">Plectin/eS10 N-terminal domain-containing protein</fullName>
    </recommendedName>
</protein>
<dbReference type="GO" id="GO:0003735">
    <property type="term" value="F:structural constituent of ribosome"/>
    <property type="evidence" value="ECO:0007669"/>
    <property type="project" value="TreeGrafter"/>
</dbReference>
<keyword evidence="4" id="KW-0689">Ribosomal protein</keyword>
<dbReference type="PANTHER" id="PTHR12146">
    <property type="entry name" value="40S RIBOSOMAL PROTEIN S10"/>
    <property type="match status" value="1"/>
</dbReference>
<dbReference type="AlphaFoldDB" id="A0A0L0D6J6"/>
<dbReference type="STRING" id="461836.A0A0L0D6J6"/>
<comment type="similarity">
    <text evidence="2">Belongs to the eukaryotic ribosomal protein eS10 family.</text>
</comment>
<evidence type="ECO:0000256" key="5">
    <source>
        <dbReference type="ARBA" id="ARBA00023274"/>
    </source>
</evidence>
<dbReference type="InterPro" id="IPR037447">
    <property type="entry name" value="Ribosomal_eS10"/>
</dbReference>
<feature type="domain" description="Plectin/eS10 N-terminal" evidence="7">
    <location>
        <begin position="4"/>
        <end position="60"/>
    </location>
</feature>
<dbReference type="GO" id="GO:0003723">
    <property type="term" value="F:RNA binding"/>
    <property type="evidence" value="ECO:0007669"/>
    <property type="project" value="TreeGrafter"/>
</dbReference>
<accession>A0A0L0D6J6</accession>
<dbReference type="GO" id="GO:0022627">
    <property type="term" value="C:cytosolic small ribosomal subunit"/>
    <property type="evidence" value="ECO:0007669"/>
    <property type="project" value="TreeGrafter"/>
</dbReference>
<evidence type="ECO:0000256" key="3">
    <source>
        <dbReference type="ARBA" id="ARBA00022490"/>
    </source>
</evidence>
<evidence type="ECO:0000256" key="1">
    <source>
        <dbReference type="ARBA" id="ARBA00004496"/>
    </source>
</evidence>